<dbReference type="InterPro" id="IPR010998">
    <property type="entry name" value="Integrase_recombinase_N"/>
</dbReference>
<dbReference type="PROSITE" id="PS51900">
    <property type="entry name" value="CB"/>
    <property type="match status" value="1"/>
</dbReference>
<dbReference type="InterPro" id="IPR004107">
    <property type="entry name" value="Integrase_SAM-like_N"/>
</dbReference>
<dbReference type="Pfam" id="PF26003">
    <property type="entry name" value="Integrase_N_phage"/>
    <property type="match status" value="1"/>
</dbReference>
<evidence type="ECO:0000256" key="1">
    <source>
        <dbReference type="ARBA" id="ARBA00008857"/>
    </source>
</evidence>
<dbReference type="CDD" id="cd01189">
    <property type="entry name" value="INT_ICEBs1_C_like"/>
    <property type="match status" value="1"/>
</dbReference>
<evidence type="ECO:0000256" key="2">
    <source>
        <dbReference type="ARBA" id="ARBA00022908"/>
    </source>
</evidence>
<dbReference type="GO" id="GO:0015074">
    <property type="term" value="P:DNA integration"/>
    <property type="evidence" value="ECO:0007669"/>
    <property type="project" value="UniProtKB-KW"/>
</dbReference>
<keyword evidence="2" id="KW-0229">DNA integration</keyword>
<dbReference type="AlphaFoldDB" id="A0A6J7G1D9"/>
<dbReference type="Pfam" id="PF14659">
    <property type="entry name" value="Phage_int_SAM_3"/>
    <property type="match status" value="1"/>
</dbReference>
<reference evidence="7" key="1">
    <citation type="submission" date="2020-05" db="EMBL/GenBank/DDBJ databases">
        <authorList>
            <person name="Chiriac C."/>
            <person name="Salcher M."/>
            <person name="Ghai R."/>
            <person name="Kavagutti S V."/>
        </authorList>
    </citation>
    <scope>NUCLEOTIDE SEQUENCE</scope>
</reference>
<organism evidence="7">
    <name type="scientific">freshwater metagenome</name>
    <dbReference type="NCBI Taxonomy" id="449393"/>
    <lineage>
        <taxon>unclassified sequences</taxon>
        <taxon>metagenomes</taxon>
        <taxon>ecological metagenomes</taxon>
    </lineage>
</organism>
<evidence type="ECO:0000256" key="3">
    <source>
        <dbReference type="ARBA" id="ARBA00023125"/>
    </source>
</evidence>
<dbReference type="Gene3D" id="1.10.443.10">
    <property type="entry name" value="Intergrase catalytic core"/>
    <property type="match status" value="1"/>
</dbReference>
<name>A0A6J7G1D9_9ZZZZ</name>
<comment type="similarity">
    <text evidence="1">Belongs to the 'phage' integrase family.</text>
</comment>
<dbReference type="Gene3D" id="1.10.150.130">
    <property type="match status" value="1"/>
</dbReference>
<protein>
    <submittedName>
        <fullName evidence="7">Unannotated protein</fullName>
    </submittedName>
</protein>
<dbReference type="InterPro" id="IPR011010">
    <property type="entry name" value="DNA_brk_join_enz"/>
</dbReference>
<dbReference type="Pfam" id="PF00589">
    <property type="entry name" value="Phage_integrase"/>
    <property type="match status" value="1"/>
</dbReference>
<dbReference type="InterPro" id="IPR044068">
    <property type="entry name" value="CB"/>
</dbReference>
<accession>A0A6J7G1D9</accession>
<dbReference type="PROSITE" id="PS51898">
    <property type="entry name" value="TYR_RECOMBINASE"/>
    <property type="match status" value="1"/>
</dbReference>
<dbReference type="EMBL" id="CAFBMC010000034">
    <property type="protein sequence ID" value="CAB4897803.1"/>
    <property type="molecule type" value="Genomic_DNA"/>
</dbReference>
<feature type="domain" description="Core-binding (CB)" evidence="6">
    <location>
        <begin position="56"/>
        <end position="150"/>
    </location>
</feature>
<dbReference type="InterPro" id="IPR058717">
    <property type="entry name" value="Phage_L5_Integrase_N"/>
</dbReference>
<evidence type="ECO:0000256" key="4">
    <source>
        <dbReference type="ARBA" id="ARBA00023172"/>
    </source>
</evidence>
<dbReference type="PANTHER" id="PTHR30349">
    <property type="entry name" value="PHAGE INTEGRASE-RELATED"/>
    <property type="match status" value="1"/>
</dbReference>
<feature type="domain" description="Tyr recombinase" evidence="5">
    <location>
        <begin position="178"/>
        <end position="366"/>
    </location>
</feature>
<dbReference type="InterPro" id="IPR002104">
    <property type="entry name" value="Integrase_catalytic"/>
</dbReference>
<dbReference type="GO" id="GO:0003677">
    <property type="term" value="F:DNA binding"/>
    <property type="evidence" value="ECO:0007669"/>
    <property type="project" value="UniProtKB-KW"/>
</dbReference>
<gene>
    <name evidence="7" type="ORF">UFOPK3495_00789</name>
</gene>
<evidence type="ECO:0000259" key="6">
    <source>
        <dbReference type="PROSITE" id="PS51900"/>
    </source>
</evidence>
<keyword evidence="3" id="KW-0238">DNA-binding</keyword>
<keyword evidence="4" id="KW-0233">DNA recombination</keyword>
<dbReference type="SUPFAM" id="SSF56349">
    <property type="entry name" value="DNA breaking-rejoining enzymes"/>
    <property type="match status" value="1"/>
</dbReference>
<dbReference type="GO" id="GO:0006310">
    <property type="term" value="P:DNA recombination"/>
    <property type="evidence" value="ECO:0007669"/>
    <property type="project" value="UniProtKB-KW"/>
</dbReference>
<proteinExistence type="inferred from homology"/>
<dbReference type="InterPro" id="IPR013762">
    <property type="entry name" value="Integrase-like_cat_sf"/>
</dbReference>
<dbReference type="PANTHER" id="PTHR30349:SF64">
    <property type="entry name" value="PROPHAGE INTEGRASE INTD-RELATED"/>
    <property type="match status" value="1"/>
</dbReference>
<dbReference type="InterPro" id="IPR050090">
    <property type="entry name" value="Tyrosine_recombinase_XerCD"/>
</dbReference>
<sequence>MDQLPSGKWRARYRVDGLLKSAPMTFDSKTDAKLFLDSVRTDMTREVWKAPRKSSYTIEEYGTRWISQRPNLKNSTREQYETDWRLHIRPYLGKVRLDKLTPDQVRAWNAELANDLKEQFAEEELHRKKKSQAVVRDGSSTVSRSYRLLRAVMGTATDDELITANPCRIKGAGVTRSAERPTLSVSEVSNLVEALPDRYKALGLVLTWVGLRIGEAAALQRGDIDLTTGYATVTVNKRMYIVNNQVDIDTPKSKAGTRTVSIPPHLVPALQTHLDTFTGRAPSALVFTTSTGNHVRRGYSEVFNRALARIGRPDVRVHDSRHTGMTLASQAGASVADLKQRLGQSSTAAAEIYMHATKDHGREVANRMSELAEVPDNVVAICKLETK</sequence>
<evidence type="ECO:0000259" key="5">
    <source>
        <dbReference type="PROSITE" id="PS51898"/>
    </source>
</evidence>
<evidence type="ECO:0000313" key="7">
    <source>
        <dbReference type="EMBL" id="CAB4897803.1"/>
    </source>
</evidence>